<gene>
    <name evidence="1" type="ORF">EGR_10412</name>
</gene>
<evidence type="ECO:0000313" key="2">
    <source>
        <dbReference type="Proteomes" id="UP000019149"/>
    </source>
</evidence>
<dbReference type="KEGG" id="egl:EGR_10412"/>
<accession>W6U2F4</accession>
<keyword evidence="2" id="KW-1185">Reference proteome</keyword>
<proteinExistence type="predicted"/>
<dbReference type="RefSeq" id="XP_024345927.1">
    <property type="nucleotide sequence ID" value="XM_024499661.1"/>
</dbReference>
<dbReference type="AlphaFoldDB" id="W6U2F4"/>
<organism evidence="1 2">
    <name type="scientific">Echinococcus granulosus</name>
    <name type="common">Hydatid tapeworm</name>
    <dbReference type="NCBI Taxonomy" id="6210"/>
    <lineage>
        <taxon>Eukaryota</taxon>
        <taxon>Metazoa</taxon>
        <taxon>Spiralia</taxon>
        <taxon>Lophotrochozoa</taxon>
        <taxon>Platyhelminthes</taxon>
        <taxon>Cestoda</taxon>
        <taxon>Eucestoda</taxon>
        <taxon>Cyclophyllidea</taxon>
        <taxon>Taeniidae</taxon>
        <taxon>Echinococcus</taxon>
        <taxon>Echinococcus granulosus group</taxon>
    </lineage>
</organism>
<sequence>MNKVSILQPRNDIHYAGKLSENSLTLASPLIIILKGCLMPITPSSKRPHKMLSNGSSRILLLATFKIPNQLIPIYSEEDALMRILSKPLQDNCIKVSGTSFKAWSKCYFFSAIINIVLNETNIFNRDLPQVHTLMSCVRDDEPPECLAFLFRTRYDQLKLSAIWTLRHLYSWAISESDFNLACLLWKPTTIPPCFISTALR</sequence>
<dbReference type="CTD" id="36346127"/>
<comment type="caution">
    <text evidence="1">The sequence shown here is derived from an EMBL/GenBank/DDBJ whole genome shotgun (WGS) entry which is preliminary data.</text>
</comment>
<dbReference type="EMBL" id="APAU02000217">
    <property type="protein sequence ID" value="EUB54731.1"/>
    <property type="molecule type" value="Genomic_DNA"/>
</dbReference>
<evidence type="ECO:0000313" key="1">
    <source>
        <dbReference type="EMBL" id="EUB54731.1"/>
    </source>
</evidence>
<name>W6U2F4_ECHGR</name>
<dbReference type="Proteomes" id="UP000019149">
    <property type="component" value="Unassembled WGS sequence"/>
</dbReference>
<protein>
    <submittedName>
        <fullName evidence="1">Uncharacterized protein</fullName>
    </submittedName>
</protein>
<reference evidence="1 2" key="1">
    <citation type="journal article" date="2013" name="Nat. Genet.">
        <title>The genome of the hydatid tapeworm Echinococcus granulosus.</title>
        <authorList>
            <person name="Zheng H."/>
            <person name="Zhang W."/>
            <person name="Zhang L."/>
            <person name="Zhang Z."/>
            <person name="Li J."/>
            <person name="Lu G."/>
            <person name="Zhu Y."/>
            <person name="Wang Y."/>
            <person name="Huang Y."/>
            <person name="Liu J."/>
            <person name="Kang H."/>
            <person name="Chen J."/>
            <person name="Wang L."/>
            <person name="Chen A."/>
            <person name="Yu S."/>
            <person name="Gao Z."/>
            <person name="Jin L."/>
            <person name="Gu W."/>
            <person name="Wang Z."/>
            <person name="Zhao L."/>
            <person name="Shi B."/>
            <person name="Wen H."/>
            <person name="Lin R."/>
            <person name="Jones M.K."/>
            <person name="Brejova B."/>
            <person name="Vinar T."/>
            <person name="Zhao G."/>
            <person name="McManus D.P."/>
            <person name="Chen Z."/>
            <person name="Zhou Y."/>
            <person name="Wang S."/>
        </authorList>
    </citation>
    <scope>NUCLEOTIDE SEQUENCE [LARGE SCALE GENOMIC DNA]</scope>
</reference>
<dbReference type="GeneID" id="36346127"/>